<dbReference type="PROSITE" id="PS51733">
    <property type="entry name" value="BPL_LPL_CATALYTIC"/>
    <property type="match status" value="1"/>
</dbReference>
<name>A0A1E3GQV4_9GAMM</name>
<dbReference type="Proteomes" id="UP000094379">
    <property type="component" value="Unassembled WGS sequence"/>
</dbReference>
<gene>
    <name evidence="3" type="primary">birA</name>
    <name evidence="3" type="ORF">A9E74_02440</name>
</gene>
<dbReference type="SUPFAM" id="SSF55681">
    <property type="entry name" value="Class II aaRS and biotin synthetases"/>
    <property type="match status" value="1"/>
</dbReference>
<dbReference type="InterPro" id="IPR004408">
    <property type="entry name" value="Biotin_CoA_COase_ligase"/>
</dbReference>
<keyword evidence="1 3" id="KW-0436">Ligase</keyword>
<dbReference type="EC" id="6.3.4.15" evidence="3"/>
<evidence type="ECO:0000259" key="2">
    <source>
        <dbReference type="PROSITE" id="PS51733"/>
    </source>
</evidence>
<dbReference type="InterPro" id="IPR004143">
    <property type="entry name" value="BPL_LPL_catalytic"/>
</dbReference>
<dbReference type="STRING" id="291169.A9E74_02440"/>
<organism evidence="3 4">
    <name type="scientific">Methylophaga muralis</name>
    <dbReference type="NCBI Taxonomy" id="291169"/>
    <lineage>
        <taxon>Bacteria</taxon>
        <taxon>Pseudomonadati</taxon>
        <taxon>Pseudomonadota</taxon>
        <taxon>Gammaproteobacteria</taxon>
        <taxon>Thiotrichales</taxon>
        <taxon>Piscirickettsiaceae</taxon>
        <taxon>Methylophaga</taxon>
    </lineage>
</organism>
<dbReference type="AlphaFoldDB" id="A0A1E3GQV4"/>
<keyword evidence="4" id="KW-1185">Reference proteome</keyword>
<accession>A0A1E3GQV4</accession>
<feature type="domain" description="BPL/LPL catalytic" evidence="2">
    <location>
        <begin position="17"/>
        <end position="201"/>
    </location>
</feature>
<dbReference type="PANTHER" id="PTHR12835">
    <property type="entry name" value="BIOTIN PROTEIN LIGASE"/>
    <property type="match status" value="1"/>
</dbReference>
<dbReference type="EMBL" id="MCRI01000039">
    <property type="protein sequence ID" value="ODN65791.1"/>
    <property type="molecule type" value="Genomic_DNA"/>
</dbReference>
<dbReference type="Pfam" id="PF03099">
    <property type="entry name" value="BPL_LplA_LipB"/>
    <property type="match status" value="1"/>
</dbReference>
<dbReference type="Gene3D" id="3.30.930.10">
    <property type="entry name" value="Bira Bifunctional Protein, Domain 2"/>
    <property type="match status" value="1"/>
</dbReference>
<evidence type="ECO:0000313" key="3">
    <source>
        <dbReference type="EMBL" id="ODN65791.1"/>
    </source>
</evidence>
<evidence type="ECO:0000256" key="1">
    <source>
        <dbReference type="ARBA" id="ARBA00022598"/>
    </source>
</evidence>
<evidence type="ECO:0000313" key="4">
    <source>
        <dbReference type="Proteomes" id="UP000094379"/>
    </source>
</evidence>
<protein>
    <submittedName>
        <fullName evidence="3">Bifunctional ligase/repressor BirA</fullName>
        <ecNumber evidence="3">6.3.4.15</ecNumber>
    </submittedName>
</protein>
<dbReference type="GO" id="GO:0004077">
    <property type="term" value="F:biotin--[biotin carboxyl-carrier protein] ligase activity"/>
    <property type="evidence" value="ECO:0007669"/>
    <property type="project" value="UniProtKB-EC"/>
</dbReference>
<proteinExistence type="predicted"/>
<reference evidence="3 4" key="1">
    <citation type="submission" date="2016-07" db="EMBL/GenBank/DDBJ databases">
        <title>Draft Genome Sequence of Methylophaga muralis Bur 1.</title>
        <authorList>
            <person name="Vasilenko O.V."/>
            <person name="Doronina N.V."/>
            <person name="Shmareva M.N."/>
            <person name="Tarlachkov S.V."/>
            <person name="Mustakhimov I."/>
            <person name="Trotsenko Y.A."/>
        </authorList>
    </citation>
    <scope>NUCLEOTIDE SEQUENCE [LARGE SCALE GENOMIC DNA]</scope>
    <source>
        <strain evidence="3 4">Bur 1</strain>
    </source>
</reference>
<dbReference type="PATRIC" id="fig|291169.3.peg.2459"/>
<dbReference type="CDD" id="cd16442">
    <property type="entry name" value="BPL"/>
    <property type="match status" value="1"/>
</dbReference>
<comment type="caution">
    <text evidence="3">The sequence shown here is derived from an EMBL/GenBank/DDBJ whole genome shotgun (WGS) entry which is preliminary data.</text>
</comment>
<dbReference type="RefSeq" id="WP_069296825.1">
    <property type="nucleotide sequence ID" value="NZ_MCRI01000039.1"/>
</dbReference>
<dbReference type="NCBIfam" id="TIGR00121">
    <property type="entry name" value="birA_ligase"/>
    <property type="match status" value="1"/>
</dbReference>
<dbReference type="GO" id="GO:0005737">
    <property type="term" value="C:cytoplasm"/>
    <property type="evidence" value="ECO:0007669"/>
    <property type="project" value="TreeGrafter"/>
</dbReference>
<dbReference type="PANTHER" id="PTHR12835:SF5">
    <property type="entry name" value="BIOTIN--PROTEIN LIGASE"/>
    <property type="match status" value="1"/>
</dbReference>
<dbReference type="InterPro" id="IPR045864">
    <property type="entry name" value="aa-tRNA-synth_II/BPL/LPL"/>
</dbReference>
<sequence length="267" mass="29678">MSLPPYVALNETSIRQALSPDVLQQIDSLQVFSEVTSTNDILWQQSQSGIKGIAICMAEMQTAGRGRRGSQWVSPATGNIYLSIMRPLNVESVRNGLSIAIGIALINTLLELGIEDLQLKWPNDVLHKRRKLAGILVESRYGSQNYVTVGIGLNLSLPDNIQTAIPQPIISLEQLCNPLPCRNRLAAKIIQNMIETLELFSHRGLNDFLPLWPQYDALHNQAINIISEDGQFTALACGINEQGELRYMRDQQVAYLSNSHLSIRFAS</sequence>